<feature type="domain" description="AMP-binding enzyme C-terminal" evidence="2">
    <location>
        <begin position="566"/>
        <end position="619"/>
    </location>
</feature>
<protein>
    <submittedName>
        <fullName evidence="3">Acetyl-CoA synthetase-like protein</fullName>
    </submittedName>
</protein>
<evidence type="ECO:0000259" key="1">
    <source>
        <dbReference type="Pfam" id="PF00501"/>
    </source>
</evidence>
<evidence type="ECO:0000313" key="3">
    <source>
        <dbReference type="EMBL" id="OEU22480.1"/>
    </source>
</evidence>
<dbReference type="CDD" id="cd04433">
    <property type="entry name" value="AFD_class_I"/>
    <property type="match status" value="1"/>
</dbReference>
<accession>A0A1E7FWF2</accession>
<dbReference type="InParanoid" id="A0A1E7FWF2"/>
<dbReference type="PROSITE" id="PS00455">
    <property type="entry name" value="AMP_BINDING"/>
    <property type="match status" value="1"/>
</dbReference>
<dbReference type="Pfam" id="PF13193">
    <property type="entry name" value="AMP-binding_C"/>
    <property type="match status" value="1"/>
</dbReference>
<keyword evidence="4" id="KW-1185">Reference proteome</keyword>
<dbReference type="Proteomes" id="UP000095751">
    <property type="component" value="Unassembled WGS sequence"/>
</dbReference>
<dbReference type="SUPFAM" id="SSF56801">
    <property type="entry name" value="Acetyl-CoA synthetase-like"/>
    <property type="match status" value="1"/>
</dbReference>
<dbReference type="EMBL" id="KV784353">
    <property type="protein sequence ID" value="OEU22480.1"/>
    <property type="molecule type" value="Genomic_DNA"/>
</dbReference>
<dbReference type="InterPro" id="IPR042099">
    <property type="entry name" value="ANL_N_sf"/>
</dbReference>
<evidence type="ECO:0000259" key="2">
    <source>
        <dbReference type="Pfam" id="PF13193"/>
    </source>
</evidence>
<reference evidence="3 4" key="1">
    <citation type="submission" date="2016-09" db="EMBL/GenBank/DDBJ databases">
        <title>Extensive genetic diversity and differential bi-allelic expression allows diatom success in the polar Southern Ocean.</title>
        <authorList>
            <consortium name="DOE Joint Genome Institute"/>
            <person name="Mock T."/>
            <person name="Otillar R.P."/>
            <person name="Strauss J."/>
            <person name="Dupont C."/>
            <person name="Frickenhaus S."/>
            <person name="Maumus F."/>
            <person name="Mcmullan M."/>
            <person name="Sanges R."/>
            <person name="Schmutz J."/>
            <person name="Toseland A."/>
            <person name="Valas R."/>
            <person name="Veluchamy A."/>
            <person name="Ward B.J."/>
            <person name="Allen A."/>
            <person name="Barry K."/>
            <person name="Falciatore A."/>
            <person name="Ferrante M."/>
            <person name="Fortunato A.E."/>
            <person name="Gloeckner G."/>
            <person name="Gruber A."/>
            <person name="Hipkin R."/>
            <person name="Janech M."/>
            <person name="Kroth P."/>
            <person name="Leese F."/>
            <person name="Lindquist E."/>
            <person name="Lyon B.R."/>
            <person name="Martin J."/>
            <person name="Mayer C."/>
            <person name="Parker M."/>
            <person name="Quesneville H."/>
            <person name="Raymond J."/>
            <person name="Uhlig C."/>
            <person name="Valentin K.U."/>
            <person name="Worden A.Z."/>
            <person name="Armbrust E.V."/>
            <person name="Bowler C."/>
            <person name="Green B."/>
            <person name="Moulton V."/>
            <person name="Van Oosterhout C."/>
            <person name="Grigoriev I."/>
        </authorList>
    </citation>
    <scope>NUCLEOTIDE SEQUENCE [LARGE SCALE GENOMIC DNA]</scope>
    <source>
        <strain evidence="3 4">CCMP1102</strain>
    </source>
</reference>
<feature type="domain" description="AMP-dependent synthetase/ligase" evidence="1">
    <location>
        <begin position="122"/>
        <end position="506"/>
    </location>
</feature>
<dbReference type="Gene3D" id="3.40.50.12780">
    <property type="entry name" value="N-terminal domain of ligase-like"/>
    <property type="match status" value="1"/>
</dbReference>
<dbReference type="InterPro" id="IPR000873">
    <property type="entry name" value="AMP-dep_synth/lig_dom"/>
</dbReference>
<dbReference type="InterPro" id="IPR045851">
    <property type="entry name" value="AMP-bd_C_sf"/>
</dbReference>
<dbReference type="AlphaFoldDB" id="A0A1E7FWF2"/>
<dbReference type="KEGG" id="fcy:FRACYDRAFT_232637"/>
<organism evidence="3 4">
    <name type="scientific">Fragilariopsis cylindrus CCMP1102</name>
    <dbReference type="NCBI Taxonomy" id="635003"/>
    <lineage>
        <taxon>Eukaryota</taxon>
        <taxon>Sar</taxon>
        <taxon>Stramenopiles</taxon>
        <taxon>Ochrophyta</taxon>
        <taxon>Bacillariophyta</taxon>
        <taxon>Bacillariophyceae</taxon>
        <taxon>Bacillariophycidae</taxon>
        <taxon>Bacillariales</taxon>
        <taxon>Bacillariaceae</taxon>
        <taxon>Fragilariopsis</taxon>
    </lineage>
</organism>
<evidence type="ECO:0000313" key="4">
    <source>
        <dbReference type="Proteomes" id="UP000095751"/>
    </source>
</evidence>
<dbReference type="InterPro" id="IPR020845">
    <property type="entry name" value="AMP-binding_CS"/>
</dbReference>
<dbReference type="GO" id="GO:0031956">
    <property type="term" value="F:medium-chain fatty acid-CoA ligase activity"/>
    <property type="evidence" value="ECO:0007669"/>
    <property type="project" value="TreeGrafter"/>
</dbReference>
<dbReference type="GO" id="GO:0006631">
    <property type="term" value="P:fatty acid metabolic process"/>
    <property type="evidence" value="ECO:0007669"/>
    <property type="project" value="TreeGrafter"/>
</dbReference>
<proteinExistence type="predicted"/>
<gene>
    <name evidence="3" type="ORF">FRACYDRAFT_232637</name>
</gene>
<sequence>MEHNNIFHEQQIDLVSELLLISNNTTTGSLPCCVLQQESIKYDSSDENGNENENDVGRGLFAPKILSYDSFGQCLKLHKEWLRNTIKNFTIRIRSENKNNIEVKKKNDQYDKDDDDDDDDIVVAYISNNSPDMLLSVLACTSSTLRPAIPALLNTRWTPTEMISSLKSTTDNINNRRRRRRQIYTIILHDNSTLLENAARHVSNGLMEMGMHNQHSTCCLSIPILSHTHMSSYTSPYPSISYPKSTVIDSGTSSSSSSSIVLQRRMQDYQETANKNDAVILFTSGTTGGSKGVRLSDRALLVQALAKNNEPCGYSTVTAMLATTVPLFHVGGLSSFISILLAKGRLIFPARGEYTNRHSSSSSNSFQVQDISKSLQDTFFPANTLVVTRLILIGGQSASDKILQQTRQTFPNARIVQTYACTEAASSLTFLSLNSSCSSNGTKPIAGDCVGIPPSHIQLRIYPQTSSPQNATAIAVAATAALEPILKPYELGLIATKGHHVMNGYWQRGNTINNTNNTSINNNNNNNNQWFMSNDLGFWDEQGRLYFGGRAKDVIRTGGETVMSQEVERVIQLHPKVIECAIFPRKDDRFGEIVACALVTKQHGNISINSIKEYITKKLFWENIEAQAYGTIWKYYTK</sequence>
<dbReference type="OrthoDB" id="16262at2759"/>
<dbReference type="PANTHER" id="PTHR43201">
    <property type="entry name" value="ACYL-COA SYNTHETASE"/>
    <property type="match status" value="1"/>
</dbReference>
<dbReference type="Gene3D" id="3.30.300.30">
    <property type="match status" value="1"/>
</dbReference>
<dbReference type="InterPro" id="IPR025110">
    <property type="entry name" value="AMP-bd_C"/>
</dbReference>
<dbReference type="PANTHER" id="PTHR43201:SF32">
    <property type="entry name" value="2-SUCCINYLBENZOATE--COA LIGASE, CHLOROPLASTIC_PEROXISOMAL"/>
    <property type="match status" value="1"/>
</dbReference>
<name>A0A1E7FWF2_9STRA</name>
<dbReference type="Pfam" id="PF00501">
    <property type="entry name" value="AMP-binding"/>
    <property type="match status" value="1"/>
</dbReference>